<accession>A0AAD4L4A2</accession>
<protein>
    <recommendedName>
        <fullName evidence="2">Fungal-type protein kinase domain-containing protein</fullName>
    </recommendedName>
</protein>
<evidence type="ECO:0000313" key="3">
    <source>
        <dbReference type="EMBL" id="KAH8979681.1"/>
    </source>
</evidence>
<evidence type="ECO:0000256" key="1">
    <source>
        <dbReference type="SAM" id="MobiDB-lite"/>
    </source>
</evidence>
<dbReference type="InterPro" id="IPR040976">
    <property type="entry name" value="Pkinase_fungal"/>
</dbReference>
<dbReference type="Proteomes" id="UP001201163">
    <property type="component" value="Unassembled WGS sequence"/>
</dbReference>
<dbReference type="Pfam" id="PF17667">
    <property type="entry name" value="Pkinase_fungal"/>
    <property type="match status" value="1"/>
</dbReference>
<dbReference type="AlphaFoldDB" id="A0AAD4L4A2"/>
<dbReference type="PANTHER" id="PTHR38248:SF2">
    <property type="entry name" value="FUNK1 11"/>
    <property type="match status" value="1"/>
</dbReference>
<feature type="domain" description="Fungal-type protein kinase" evidence="2">
    <location>
        <begin position="180"/>
        <end position="572"/>
    </location>
</feature>
<organism evidence="3 4">
    <name type="scientific">Lactarius akahatsu</name>
    <dbReference type="NCBI Taxonomy" id="416441"/>
    <lineage>
        <taxon>Eukaryota</taxon>
        <taxon>Fungi</taxon>
        <taxon>Dikarya</taxon>
        <taxon>Basidiomycota</taxon>
        <taxon>Agaricomycotina</taxon>
        <taxon>Agaricomycetes</taxon>
        <taxon>Russulales</taxon>
        <taxon>Russulaceae</taxon>
        <taxon>Lactarius</taxon>
    </lineage>
</organism>
<feature type="compositionally biased region" description="Polar residues" evidence="1">
    <location>
        <begin position="1"/>
        <end position="18"/>
    </location>
</feature>
<comment type="caution">
    <text evidence="3">The sequence shown here is derived from an EMBL/GenBank/DDBJ whole genome shotgun (WGS) entry which is preliminary data.</text>
</comment>
<name>A0AAD4L4A2_9AGAM</name>
<feature type="region of interest" description="Disordered" evidence="1">
    <location>
        <begin position="1"/>
        <end position="37"/>
    </location>
</feature>
<gene>
    <name evidence="3" type="ORF">EDB92DRAFT_2073692</name>
</gene>
<dbReference type="EMBL" id="JAKELL010000159">
    <property type="protein sequence ID" value="KAH8979681.1"/>
    <property type="molecule type" value="Genomic_DNA"/>
</dbReference>
<reference evidence="3" key="1">
    <citation type="submission" date="2022-01" db="EMBL/GenBank/DDBJ databases">
        <title>Comparative genomics reveals a dynamic genome evolution in the ectomycorrhizal milk-cap (Lactarius) mushrooms.</title>
        <authorList>
            <consortium name="DOE Joint Genome Institute"/>
            <person name="Lebreton A."/>
            <person name="Tang N."/>
            <person name="Kuo A."/>
            <person name="LaButti K."/>
            <person name="Drula E."/>
            <person name="Barry K."/>
            <person name="Clum A."/>
            <person name="Lipzen A."/>
            <person name="Mousain D."/>
            <person name="Ng V."/>
            <person name="Wang R."/>
            <person name="Wang X."/>
            <person name="Dai Y."/>
            <person name="Henrissat B."/>
            <person name="Grigoriev I.V."/>
            <person name="Guerin-Laguette A."/>
            <person name="Yu F."/>
            <person name="Martin F.M."/>
        </authorList>
    </citation>
    <scope>NUCLEOTIDE SEQUENCE</scope>
    <source>
        <strain evidence="3">QP</strain>
    </source>
</reference>
<feature type="compositionally biased region" description="Low complexity" evidence="1">
    <location>
        <begin position="20"/>
        <end position="31"/>
    </location>
</feature>
<evidence type="ECO:0000259" key="2">
    <source>
        <dbReference type="Pfam" id="PF17667"/>
    </source>
</evidence>
<evidence type="ECO:0000313" key="4">
    <source>
        <dbReference type="Proteomes" id="UP001201163"/>
    </source>
</evidence>
<sequence length="706" mass="79502">MSSNSIAVDTQGTVSEHQSSPRFSSATSSPAGLGGSDPIVQSEMMARILHEFSDATFFVDLTAEGAPLQADSSKVRQVLNRLRDHDNITHTTLLGNNLSTEDAPRLPKGFTVERYSYAPLTHFLNAIVHAAKECLTPWTPRHLSNLRFHPYDKDMLDTIDSKKPLKPDILGLLRSSLPPQEKISWNDRDLAVIVEVKNEPLKLVKQLSTYARCFLSIDRRRSFSITIAFDQRTSKMHFIVFHRSGLSSSHELSLRSEAGFQSIVKHIVGILSIPDEEAFGLDRTRSGDVHRINNRNYEIVRPIHTRVCVRGRATAVYGIRACTPDTRVTTPTRSRQLTLPDGVTELPENMVYKFSYQTEGHSTEGDLLSGSLGQFGIVDIVGSYTCTLEDASFGSTVHHIRNSTFWRLSDQFVERPPDNRFLHCIAMAFEGLPLLYTSDTEAGIPSPAELLESILHAMIGHYNLYLGGVLHRDVSNGNILRLREPIERPHNRSTSLLRPALGEDVNLSSCRGLLADLDHAIEWRKVPPTASRDRSGTLPFVSLRLVNTWAANRPALHTAADDLESFMWVLVWSLVHIFKKFATITVDSATINRLARAFSSFDTGTVLTKEVILRLWPDKVFSGLIREWRTISNDSYEFLMQVERALSAAESRNDMDSQKWEWDRLEKYCGETYIKFIRAGYVHLENIRGCGDWETVIAENGKLLNE</sequence>
<dbReference type="PANTHER" id="PTHR38248">
    <property type="entry name" value="FUNK1 6"/>
    <property type="match status" value="1"/>
</dbReference>
<keyword evidence="4" id="KW-1185">Reference proteome</keyword>
<proteinExistence type="predicted"/>